<accession>A0ABR5IKN4</accession>
<protein>
    <submittedName>
        <fullName evidence="2">Uncharacterized protein</fullName>
    </submittedName>
</protein>
<reference evidence="2 3" key="1">
    <citation type="submission" date="2015-07" db="EMBL/GenBank/DDBJ databases">
        <title>Draft genome of Enhydrobacter aerosaccus.</title>
        <authorList>
            <person name="Wang X."/>
        </authorList>
    </citation>
    <scope>NUCLEOTIDE SEQUENCE [LARGE SCALE GENOMIC DNA]</scope>
    <source>
        <strain evidence="2 3">CGMCC9176</strain>
    </source>
</reference>
<comment type="caution">
    <text evidence="2">The sequence shown here is derived from an EMBL/GenBank/DDBJ whole genome shotgun (WGS) entry which is preliminary data.</text>
</comment>
<gene>
    <name evidence="2" type="ORF">AFK20_09215</name>
</gene>
<feature type="coiled-coil region" evidence="1">
    <location>
        <begin position="13"/>
        <end position="88"/>
    </location>
</feature>
<dbReference type="Proteomes" id="UP000053900">
    <property type="component" value="Unassembled WGS sequence"/>
</dbReference>
<evidence type="ECO:0000313" key="2">
    <source>
        <dbReference type="EMBL" id="KND21541.1"/>
    </source>
</evidence>
<keyword evidence="3" id="KW-1185">Reference proteome</keyword>
<evidence type="ECO:0000256" key="1">
    <source>
        <dbReference type="SAM" id="Coils"/>
    </source>
</evidence>
<organism evidence="2 3">
    <name type="scientific">Enhydrobacter aerosaccus</name>
    <dbReference type="NCBI Taxonomy" id="225324"/>
    <lineage>
        <taxon>Bacteria</taxon>
        <taxon>Pseudomonadati</taxon>
        <taxon>Pseudomonadota</taxon>
        <taxon>Alphaproteobacteria</taxon>
        <taxon>Hyphomicrobiales</taxon>
        <taxon>Enhydrobacter</taxon>
    </lineage>
</organism>
<keyword evidence="1" id="KW-0175">Coiled coil</keyword>
<sequence length="88" mass="10134">MNTEQIINRLNVISNLIDDANAEQTTIAELKQKSDSKDRANAYSGYGYEYNFAKKEINKHLVNLDELINQAFEDIEQLINDLRNEGNE</sequence>
<proteinExistence type="predicted"/>
<dbReference type="EMBL" id="LGSW01000008">
    <property type="protein sequence ID" value="KND21541.1"/>
    <property type="molecule type" value="Genomic_DNA"/>
</dbReference>
<evidence type="ECO:0000313" key="3">
    <source>
        <dbReference type="Proteomes" id="UP000053900"/>
    </source>
</evidence>
<name>A0ABR5IKN4_9HYPH</name>